<protein>
    <submittedName>
        <fullName evidence="6">LysR substrate-binding domain-containing protein</fullName>
    </submittedName>
</protein>
<keyword evidence="3" id="KW-0238">DNA-binding</keyword>
<comment type="similarity">
    <text evidence="1">Belongs to the LysR transcriptional regulatory family.</text>
</comment>
<keyword evidence="2" id="KW-0805">Transcription regulation</keyword>
<dbReference type="InterPro" id="IPR005119">
    <property type="entry name" value="LysR_subst-bd"/>
</dbReference>
<dbReference type="PANTHER" id="PTHR30537">
    <property type="entry name" value="HTH-TYPE TRANSCRIPTIONAL REGULATOR"/>
    <property type="match status" value="1"/>
</dbReference>
<dbReference type="InterPro" id="IPR058163">
    <property type="entry name" value="LysR-type_TF_proteobact-type"/>
</dbReference>
<evidence type="ECO:0000313" key="7">
    <source>
        <dbReference type="Proteomes" id="UP001258994"/>
    </source>
</evidence>
<feature type="domain" description="HTH lysR-type" evidence="5">
    <location>
        <begin position="6"/>
        <end position="63"/>
    </location>
</feature>
<reference evidence="7" key="1">
    <citation type="submission" date="2023-09" db="EMBL/GenBank/DDBJ databases">
        <authorList>
            <person name="Li S."/>
            <person name="Li X."/>
            <person name="Zhang C."/>
            <person name="Zhao Z."/>
        </authorList>
    </citation>
    <scope>NUCLEOTIDE SEQUENCE [LARGE SCALE GENOMIC DNA]</scope>
    <source>
        <strain evidence="7">SQ149</strain>
    </source>
</reference>
<evidence type="ECO:0000256" key="2">
    <source>
        <dbReference type="ARBA" id="ARBA00023015"/>
    </source>
</evidence>
<dbReference type="Gene3D" id="1.10.10.10">
    <property type="entry name" value="Winged helix-like DNA-binding domain superfamily/Winged helix DNA-binding domain"/>
    <property type="match status" value="1"/>
</dbReference>
<evidence type="ECO:0000256" key="4">
    <source>
        <dbReference type="ARBA" id="ARBA00023163"/>
    </source>
</evidence>
<dbReference type="RefSeq" id="WP_348390069.1">
    <property type="nucleotide sequence ID" value="NZ_CP134145.1"/>
</dbReference>
<evidence type="ECO:0000313" key="6">
    <source>
        <dbReference type="EMBL" id="WNC70934.1"/>
    </source>
</evidence>
<dbReference type="Proteomes" id="UP001258994">
    <property type="component" value="Chromosome"/>
</dbReference>
<keyword evidence="4" id="KW-0804">Transcription</keyword>
<name>A0ABY9TQ28_9GAMM</name>
<dbReference type="SUPFAM" id="SSF53850">
    <property type="entry name" value="Periplasmic binding protein-like II"/>
    <property type="match status" value="1"/>
</dbReference>
<dbReference type="PROSITE" id="PS50931">
    <property type="entry name" value="HTH_LYSR"/>
    <property type="match status" value="1"/>
</dbReference>
<dbReference type="InterPro" id="IPR000847">
    <property type="entry name" value="LysR_HTH_N"/>
</dbReference>
<accession>A0ABY9TQ28</accession>
<gene>
    <name evidence="6" type="ORF">RGQ13_12420</name>
</gene>
<proteinExistence type="inferred from homology"/>
<dbReference type="PANTHER" id="PTHR30537:SF74">
    <property type="entry name" value="HTH-TYPE TRANSCRIPTIONAL REGULATOR TRPI"/>
    <property type="match status" value="1"/>
</dbReference>
<dbReference type="Pfam" id="PF03466">
    <property type="entry name" value="LysR_substrate"/>
    <property type="match status" value="1"/>
</dbReference>
<dbReference type="InterPro" id="IPR036388">
    <property type="entry name" value="WH-like_DNA-bd_sf"/>
</dbReference>
<dbReference type="PRINTS" id="PR00039">
    <property type="entry name" value="HTHLYSR"/>
</dbReference>
<dbReference type="CDD" id="cd08432">
    <property type="entry name" value="PBP2_GcdR_TrpI_HvrB_AmpR_like"/>
    <property type="match status" value="1"/>
</dbReference>
<dbReference type="Gene3D" id="3.40.190.10">
    <property type="entry name" value="Periplasmic binding protein-like II"/>
    <property type="match status" value="2"/>
</dbReference>
<evidence type="ECO:0000256" key="3">
    <source>
        <dbReference type="ARBA" id="ARBA00023125"/>
    </source>
</evidence>
<organism evidence="6 7">
    <name type="scientific">Thalassotalea psychrophila</name>
    <dbReference type="NCBI Taxonomy" id="3065647"/>
    <lineage>
        <taxon>Bacteria</taxon>
        <taxon>Pseudomonadati</taxon>
        <taxon>Pseudomonadota</taxon>
        <taxon>Gammaproteobacteria</taxon>
        <taxon>Alteromonadales</taxon>
        <taxon>Colwelliaceae</taxon>
        <taxon>Thalassotalea</taxon>
    </lineage>
</organism>
<dbReference type="Pfam" id="PF00126">
    <property type="entry name" value="HTH_1"/>
    <property type="match status" value="1"/>
</dbReference>
<sequence length="306" mass="34475">MSRKLPALHLFSIFESAARLESFKLASEELFITPSAVSHQIKSLEEFIGFELFIRKSRGVKVNAAGKMYLDYVQQSLALLEQGTKSIKNKYLSPSLKISTFPTMAANVIIPQLNSFQQAHADIDIRIETGMNVADLRYEDFDLAIRIGRGDWEGVEVRKLMDIKIAAVCTTEFVNKYNLTDLSQLGDVPLIDLSNMDSIWQTWAKAFDINDLALKHQLTFSNYDTALQAAEQGLGLALAMLPIENLLLERKLLINPFDLTVNYPLSLYAVYRKEDKNRHEIHCFLDWLEKFPGLASCTSSAIASSS</sequence>
<keyword evidence="7" id="KW-1185">Reference proteome</keyword>
<evidence type="ECO:0000256" key="1">
    <source>
        <dbReference type="ARBA" id="ARBA00009437"/>
    </source>
</evidence>
<evidence type="ECO:0000259" key="5">
    <source>
        <dbReference type="PROSITE" id="PS50931"/>
    </source>
</evidence>
<dbReference type="EMBL" id="CP134145">
    <property type="protein sequence ID" value="WNC70934.1"/>
    <property type="molecule type" value="Genomic_DNA"/>
</dbReference>
<dbReference type="SUPFAM" id="SSF46785">
    <property type="entry name" value="Winged helix' DNA-binding domain"/>
    <property type="match status" value="1"/>
</dbReference>
<dbReference type="InterPro" id="IPR036390">
    <property type="entry name" value="WH_DNA-bd_sf"/>
</dbReference>